<sequence>MAKGPTVTTTYWSAEVETAEPEQIAQLQLRLLGDTLRACAQVPHYRAEFERLGIEPGDVRELSDLRELPFLDKSVLRSLQPWGIQAVPLREVARFNATTGTTGLPCNIGFTRGDLARIGELGARNLTAMGVRPDDIAWQCYGYGLWIGGSSLDRAYEQIGTTTFPAGPGRTSLAVERLRDLGVTVISCTPTFALLLVERAQEAGVDPRTDWRLRIGIFGGETMSPAATARLREAMPSGFQAHNTYGTTELGGPFVAGTCAYGAEQGAFHVWADHHVIEILDPATDEPITEPGVPGELVVTSLQREASPMLRWRTRDLTSWVPDSHDCPCGRRAHPKISWISGRTDDVLKVRGSLVMPSQVEDVVCATAGTGAGWQLVVDEDPDGLRATEATVVVEMAGGASPDAAATLEARLRDRLGIRLPVIAVGPGELPRYEGKARRVIDRAEFADVAPAAAVRLGTIRDRAADPVAR</sequence>
<dbReference type="PANTHER" id="PTHR43845">
    <property type="entry name" value="BLR5969 PROTEIN"/>
    <property type="match status" value="1"/>
</dbReference>
<feature type="domain" description="AMP-dependent ligase C-terminal" evidence="2">
    <location>
        <begin position="352"/>
        <end position="443"/>
    </location>
</feature>
<dbReference type="InterPro" id="IPR045851">
    <property type="entry name" value="AMP-bd_C_sf"/>
</dbReference>
<evidence type="ECO:0000259" key="1">
    <source>
        <dbReference type="Pfam" id="PF00501"/>
    </source>
</evidence>
<dbReference type="SUPFAM" id="SSF56801">
    <property type="entry name" value="Acetyl-CoA synthetase-like"/>
    <property type="match status" value="1"/>
</dbReference>
<dbReference type="AlphaFoldDB" id="A0A1M6Y1M5"/>
<dbReference type="Proteomes" id="UP000184363">
    <property type="component" value="Unassembled WGS sequence"/>
</dbReference>
<dbReference type="Pfam" id="PF00501">
    <property type="entry name" value="AMP-binding"/>
    <property type="match status" value="1"/>
</dbReference>
<keyword evidence="4" id="KW-1185">Reference proteome</keyword>
<accession>A0A1M6Y1M5</accession>
<dbReference type="InterPro" id="IPR028154">
    <property type="entry name" value="AMP-dep_Lig_C"/>
</dbReference>
<protein>
    <submittedName>
        <fullName evidence="3">Phenylacetate-CoA ligase</fullName>
    </submittedName>
</protein>
<dbReference type="InterPro" id="IPR000873">
    <property type="entry name" value="AMP-dep_synth/lig_dom"/>
</dbReference>
<dbReference type="Pfam" id="PF14535">
    <property type="entry name" value="AMP-binding_C_2"/>
    <property type="match status" value="1"/>
</dbReference>
<dbReference type="GO" id="GO:0016874">
    <property type="term" value="F:ligase activity"/>
    <property type="evidence" value="ECO:0007669"/>
    <property type="project" value="UniProtKB-KW"/>
</dbReference>
<feature type="domain" description="AMP-dependent synthetase/ligase" evidence="1">
    <location>
        <begin position="91"/>
        <end position="300"/>
    </location>
</feature>
<evidence type="ECO:0000313" key="4">
    <source>
        <dbReference type="Proteomes" id="UP000184363"/>
    </source>
</evidence>
<dbReference type="Gene3D" id="3.40.50.12780">
    <property type="entry name" value="N-terminal domain of ligase-like"/>
    <property type="match status" value="1"/>
</dbReference>
<keyword evidence="3" id="KW-0436">Ligase</keyword>
<proteinExistence type="predicted"/>
<dbReference type="EMBL" id="FRAP01000018">
    <property type="protein sequence ID" value="SHL12049.1"/>
    <property type="molecule type" value="Genomic_DNA"/>
</dbReference>
<dbReference type="Gene3D" id="3.30.300.30">
    <property type="match status" value="1"/>
</dbReference>
<name>A0A1M6Y1M5_PSETH</name>
<dbReference type="InterPro" id="IPR042099">
    <property type="entry name" value="ANL_N_sf"/>
</dbReference>
<gene>
    <name evidence="3" type="ORF">SAMN05443637_118132</name>
</gene>
<dbReference type="PANTHER" id="PTHR43845:SF1">
    <property type="entry name" value="BLR5969 PROTEIN"/>
    <property type="match status" value="1"/>
</dbReference>
<organism evidence="3 4">
    <name type="scientific">Pseudonocardia thermophila</name>
    <dbReference type="NCBI Taxonomy" id="1848"/>
    <lineage>
        <taxon>Bacteria</taxon>
        <taxon>Bacillati</taxon>
        <taxon>Actinomycetota</taxon>
        <taxon>Actinomycetes</taxon>
        <taxon>Pseudonocardiales</taxon>
        <taxon>Pseudonocardiaceae</taxon>
        <taxon>Pseudonocardia</taxon>
    </lineage>
</organism>
<evidence type="ECO:0000259" key="2">
    <source>
        <dbReference type="Pfam" id="PF14535"/>
    </source>
</evidence>
<dbReference type="STRING" id="1848.SAMN05443637_118132"/>
<evidence type="ECO:0000313" key="3">
    <source>
        <dbReference type="EMBL" id="SHL12049.1"/>
    </source>
</evidence>
<reference evidence="3 4" key="1">
    <citation type="submission" date="2016-11" db="EMBL/GenBank/DDBJ databases">
        <authorList>
            <person name="Jaros S."/>
            <person name="Januszkiewicz K."/>
            <person name="Wedrychowicz H."/>
        </authorList>
    </citation>
    <scope>NUCLEOTIDE SEQUENCE [LARGE SCALE GENOMIC DNA]</scope>
    <source>
        <strain evidence="3 4">DSM 43832</strain>
    </source>
</reference>